<dbReference type="Gene3D" id="3.20.20.450">
    <property type="entry name" value="EAL domain"/>
    <property type="match status" value="1"/>
</dbReference>
<dbReference type="InterPro" id="IPR050706">
    <property type="entry name" value="Cyclic-di-GMP_PDE-like"/>
</dbReference>
<dbReference type="AlphaFoldDB" id="A0A8I0HHE7"/>
<feature type="domain" description="EAL" evidence="1">
    <location>
        <begin position="1"/>
        <end position="82"/>
    </location>
</feature>
<dbReference type="InterPro" id="IPR001633">
    <property type="entry name" value="EAL_dom"/>
</dbReference>
<proteinExistence type="predicted"/>
<dbReference type="SUPFAM" id="SSF141868">
    <property type="entry name" value="EAL domain-like"/>
    <property type="match status" value="1"/>
</dbReference>
<accession>A0A8I0HHE7</accession>
<dbReference type="PROSITE" id="PS50883">
    <property type="entry name" value="EAL"/>
    <property type="match status" value="1"/>
</dbReference>
<name>A0A8I0HHE7_XANCI</name>
<comment type="caution">
    <text evidence="2">The sequence shown here is derived from an EMBL/GenBank/DDBJ whole genome shotgun (WGS) entry which is preliminary data.</text>
</comment>
<dbReference type="GO" id="GO:0071111">
    <property type="term" value="F:cyclic-guanylate-specific phosphodiesterase activity"/>
    <property type="evidence" value="ECO:0007669"/>
    <property type="project" value="InterPro"/>
</dbReference>
<dbReference type="Proteomes" id="UP000653002">
    <property type="component" value="Unassembled WGS sequence"/>
</dbReference>
<feature type="non-terminal residue" evidence="2">
    <location>
        <position position="1"/>
    </location>
</feature>
<reference evidence="2" key="1">
    <citation type="submission" date="2020-01" db="EMBL/GenBank/DDBJ databases">
        <authorList>
            <person name="Richard D."/>
        </authorList>
    </citation>
    <scope>NUCLEOTIDE SEQUENCE</scope>
    <source>
        <strain evidence="2">JP541</strain>
    </source>
</reference>
<dbReference type="InterPro" id="IPR035919">
    <property type="entry name" value="EAL_sf"/>
</dbReference>
<gene>
    <name evidence="2" type="ORF">GUH15_31600</name>
</gene>
<organism evidence="2 3">
    <name type="scientific">Xanthomonas citri pv. citri</name>
    <dbReference type="NCBI Taxonomy" id="611301"/>
    <lineage>
        <taxon>Bacteria</taxon>
        <taxon>Pseudomonadati</taxon>
        <taxon>Pseudomonadota</taxon>
        <taxon>Gammaproteobacteria</taxon>
        <taxon>Lysobacterales</taxon>
        <taxon>Lysobacteraceae</taxon>
        <taxon>Xanthomonas</taxon>
    </lineage>
</organism>
<dbReference type="Pfam" id="PF00563">
    <property type="entry name" value="EAL"/>
    <property type="match status" value="1"/>
</dbReference>
<sequence>KEEYDIPDGLLELEFTENIFFENVARLNLTVDRLKRAGFHCSIDDFGAGYSSLNMLKDLSVDALKLDGGFFRFAKDDERART</sequence>
<protein>
    <submittedName>
        <fullName evidence="2">EAL domain-containing protein</fullName>
    </submittedName>
</protein>
<evidence type="ECO:0000313" key="3">
    <source>
        <dbReference type="Proteomes" id="UP000653002"/>
    </source>
</evidence>
<evidence type="ECO:0000259" key="1">
    <source>
        <dbReference type="PROSITE" id="PS50883"/>
    </source>
</evidence>
<dbReference type="PANTHER" id="PTHR33121">
    <property type="entry name" value="CYCLIC DI-GMP PHOSPHODIESTERASE PDEF"/>
    <property type="match status" value="1"/>
</dbReference>
<feature type="non-terminal residue" evidence="2">
    <location>
        <position position="82"/>
    </location>
</feature>
<dbReference type="PANTHER" id="PTHR33121:SF70">
    <property type="entry name" value="SIGNALING PROTEIN YKOW"/>
    <property type="match status" value="1"/>
</dbReference>
<dbReference type="CDD" id="cd01948">
    <property type="entry name" value="EAL"/>
    <property type="match status" value="1"/>
</dbReference>
<dbReference type="EMBL" id="JAABFR010002687">
    <property type="protein sequence ID" value="MBD4340508.1"/>
    <property type="molecule type" value="Genomic_DNA"/>
</dbReference>
<evidence type="ECO:0000313" key="2">
    <source>
        <dbReference type="EMBL" id="MBD4340508.1"/>
    </source>
</evidence>